<dbReference type="STRING" id="39490.ERS852448_02352"/>
<dbReference type="GO" id="GO:0005737">
    <property type="term" value="C:cytoplasm"/>
    <property type="evidence" value="ECO:0007669"/>
    <property type="project" value="TreeGrafter"/>
</dbReference>
<dbReference type="CDD" id="cd07067">
    <property type="entry name" value="HP_PGM_like"/>
    <property type="match status" value="1"/>
</dbReference>
<dbReference type="EMBL" id="WKRA01000005">
    <property type="protein sequence ID" value="MSD15298.1"/>
    <property type="molecule type" value="Genomic_DNA"/>
</dbReference>
<reference evidence="1 3" key="1">
    <citation type="submission" date="2015-09" db="EMBL/GenBank/DDBJ databases">
        <authorList>
            <consortium name="Pathogen Informatics"/>
        </authorList>
    </citation>
    <scope>NUCLEOTIDE SEQUENCE [LARGE SCALE GENOMIC DNA]</scope>
    <source>
        <strain evidence="1 3">2789STDY5608891</strain>
    </source>
</reference>
<dbReference type="GO" id="GO:0016791">
    <property type="term" value="F:phosphatase activity"/>
    <property type="evidence" value="ECO:0007669"/>
    <property type="project" value="TreeGrafter"/>
</dbReference>
<dbReference type="SMART" id="SM00855">
    <property type="entry name" value="PGAM"/>
    <property type="match status" value="1"/>
</dbReference>
<dbReference type="Gene3D" id="3.40.50.1240">
    <property type="entry name" value="Phosphoglycerate mutase-like"/>
    <property type="match status" value="1"/>
</dbReference>
<evidence type="ECO:0000313" key="2">
    <source>
        <dbReference type="EMBL" id="MSD15298.1"/>
    </source>
</evidence>
<proteinExistence type="predicted"/>
<organism evidence="1 3">
    <name type="scientific">Eubacterium ramulus</name>
    <dbReference type="NCBI Taxonomy" id="39490"/>
    <lineage>
        <taxon>Bacteria</taxon>
        <taxon>Bacillati</taxon>
        <taxon>Bacillota</taxon>
        <taxon>Clostridia</taxon>
        <taxon>Eubacteriales</taxon>
        <taxon>Eubacteriaceae</taxon>
        <taxon>Eubacterium</taxon>
    </lineage>
</organism>
<evidence type="ECO:0000313" key="4">
    <source>
        <dbReference type="Proteomes" id="UP000431304"/>
    </source>
</evidence>
<dbReference type="SUPFAM" id="SSF53254">
    <property type="entry name" value="Phosphoglycerate mutase-like"/>
    <property type="match status" value="1"/>
</dbReference>
<evidence type="ECO:0000313" key="3">
    <source>
        <dbReference type="Proteomes" id="UP000095492"/>
    </source>
</evidence>
<dbReference type="InterPro" id="IPR029033">
    <property type="entry name" value="His_PPase_superfam"/>
</dbReference>
<dbReference type="Pfam" id="PF00300">
    <property type="entry name" value="His_Phos_1"/>
    <property type="match status" value="1"/>
</dbReference>
<dbReference type="OrthoDB" id="9783269at2"/>
<accession>A0A173V293</accession>
<dbReference type="Proteomes" id="UP000095492">
    <property type="component" value="Unassembled WGS sequence"/>
</dbReference>
<reference evidence="2 4" key="2">
    <citation type="journal article" date="2019" name="Nat. Med.">
        <title>A library of human gut bacterial isolates paired with longitudinal multiomics data enables mechanistic microbiome research.</title>
        <authorList>
            <person name="Poyet M."/>
            <person name="Groussin M."/>
            <person name="Gibbons S.M."/>
            <person name="Avila-Pacheco J."/>
            <person name="Jiang X."/>
            <person name="Kearney S.M."/>
            <person name="Perrotta A.R."/>
            <person name="Berdy B."/>
            <person name="Zhao S."/>
            <person name="Lieberman T.D."/>
            <person name="Swanson P.K."/>
            <person name="Smith M."/>
            <person name="Roesemann S."/>
            <person name="Alexander J.E."/>
            <person name="Rich S.A."/>
            <person name="Livny J."/>
            <person name="Vlamakis H."/>
            <person name="Clish C."/>
            <person name="Bullock K."/>
            <person name="Deik A."/>
            <person name="Scott J."/>
            <person name="Pierce K.A."/>
            <person name="Xavier R.J."/>
            <person name="Alm E.J."/>
        </authorList>
    </citation>
    <scope>NUCLEOTIDE SEQUENCE [LARGE SCALE GENOMIC DNA]</scope>
    <source>
        <strain evidence="2 4">BIOML-A3</strain>
    </source>
</reference>
<evidence type="ECO:0000313" key="1">
    <source>
        <dbReference type="EMBL" id="CUN19978.1"/>
    </source>
</evidence>
<dbReference type="EMBL" id="CYYA01000018">
    <property type="protein sequence ID" value="CUN19978.1"/>
    <property type="molecule type" value="Genomic_DNA"/>
</dbReference>
<gene>
    <name evidence="1" type="ORF">ERS852448_02352</name>
    <name evidence="2" type="ORF">GKE72_04295</name>
</gene>
<dbReference type="RefSeq" id="WP_022035176.1">
    <property type="nucleotide sequence ID" value="NZ_CP173382.1"/>
</dbReference>
<dbReference type="GeneID" id="97392239"/>
<sequence length="217" mass="24782">MQILWIRHGKTLGNVQRRYVGRTDEGLTDEAKLCLQKKQVLMQDLCVQTEGGRNPGKWYHAGAFVPDYVYSSPMMRCRETAEILFPGQVLCVQEGLQETDFGDFEYKNYEELKENPAYQAWIDSGGQMMVPNGESGAGFRHRCCRAYEQCVRDAQEKGAQRIAIVCHGGTIMSVLERYGRPEKSFYEWQIANGCGILTETIEEGGYHYGIREIGKWE</sequence>
<dbReference type="PANTHER" id="PTHR48100">
    <property type="entry name" value="BROAD-SPECIFICITY PHOSPHATASE YOR283W-RELATED"/>
    <property type="match status" value="1"/>
</dbReference>
<dbReference type="AlphaFoldDB" id="A0A173V293"/>
<dbReference type="InterPro" id="IPR050275">
    <property type="entry name" value="PGM_Phosphatase"/>
</dbReference>
<dbReference type="InterPro" id="IPR013078">
    <property type="entry name" value="His_Pase_superF_clade-1"/>
</dbReference>
<dbReference type="Proteomes" id="UP000431304">
    <property type="component" value="Unassembled WGS sequence"/>
</dbReference>
<protein>
    <submittedName>
        <fullName evidence="1">Bifunctional RNase H/acid phosphatase</fullName>
    </submittedName>
    <submittedName>
        <fullName evidence="2">Histidine phosphatase family protein</fullName>
    </submittedName>
</protein>
<name>A0A173V293_EUBRA</name>
<dbReference type="PANTHER" id="PTHR48100:SF1">
    <property type="entry name" value="HISTIDINE PHOSPHATASE FAMILY PROTEIN-RELATED"/>
    <property type="match status" value="1"/>
</dbReference>